<evidence type="ECO:0000313" key="2">
    <source>
        <dbReference type="Proteomes" id="UP000198804"/>
    </source>
</evidence>
<keyword evidence="2" id="KW-1185">Reference proteome</keyword>
<protein>
    <submittedName>
        <fullName evidence="1">Methyltransferase domain-containing protein</fullName>
    </submittedName>
</protein>
<dbReference type="AlphaFoldDB" id="A0A1I4LR79"/>
<organism evidence="1 2">
    <name type="scientific">Methylorubrum salsuginis</name>
    <dbReference type="NCBI Taxonomy" id="414703"/>
    <lineage>
        <taxon>Bacteria</taxon>
        <taxon>Pseudomonadati</taxon>
        <taxon>Pseudomonadota</taxon>
        <taxon>Alphaproteobacteria</taxon>
        <taxon>Hyphomicrobiales</taxon>
        <taxon>Methylobacteriaceae</taxon>
        <taxon>Methylorubrum</taxon>
    </lineage>
</organism>
<keyword evidence="1" id="KW-0489">Methyltransferase</keyword>
<gene>
    <name evidence="1" type="ORF">SAMN04488125_13118</name>
</gene>
<dbReference type="STRING" id="414703.SAMN04488125_13118"/>
<dbReference type="Proteomes" id="UP000198804">
    <property type="component" value="Unassembled WGS sequence"/>
</dbReference>
<keyword evidence="1" id="KW-0808">Transferase</keyword>
<evidence type="ECO:0000313" key="1">
    <source>
        <dbReference type="EMBL" id="SFL93356.1"/>
    </source>
</evidence>
<dbReference type="Pfam" id="PF13489">
    <property type="entry name" value="Methyltransf_23"/>
    <property type="match status" value="1"/>
</dbReference>
<dbReference type="RefSeq" id="WP_165616539.1">
    <property type="nucleotide sequence ID" value="NZ_FOSV01000031.1"/>
</dbReference>
<dbReference type="InterPro" id="IPR029063">
    <property type="entry name" value="SAM-dependent_MTases_sf"/>
</dbReference>
<reference evidence="2" key="1">
    <citation type="submission" date="2016-10" db="EMBL/GenBank/DDBJ databases">
        <authorList>
            <person name="Varghese N."/>
            <person name="Submissions S."/>
        </authorList>
    </citation>
    <scope>NUCLEOTIDE SEQUENCE [LARGE SCALE GENOMIC DNA]</scope>
    <source>
        <strain evidence="2">CGMCC 1.6474</strain>
    </source>
</reference>
<dbReference type="Gene3D" id="3.40.50.150">
    <property type="entry name" value="Vaccinia Virus protein VP39"/>
    <property type="match status" value="1"/>
</dbReference>
<dbReference type="SUPFAM" id="SSF53335">
    <property type="entry name" value="S-adenosyl-L-methionine-dependent methyltransferases"/>
    <property type="match status" value="1"/>
</dbReference>
<dbReference type="GO" id="GO:0032259">
    <property type="term" value="P:methylation"/>
    <property type="evidence" value="ECO:0007669"/>
    <property type="project" value="UniProtKB-KW"/>
</dbReference>
<proteinExistence type="predicted"/>
<dbReference type="CDD" id="cd02440">
    <property type="entry name" value="AdoMet_MTases"/>
    <property type="match status" value="1"/>
</dbReference>
<dbReference type="GO" id="GO:0008168">
    <property type="term" value="F:methyltransferase activity"/>
    <property type="evidence" value="ECO:0007669"/>
    <property type="project" value="UniProtKB-KW"/>
</dbReference>
<accession>A0A1I4LR79</accession>
<sequence>MHAHRLAAGLAPSPMAIYGSRYRQKRLAGFLALVDAALAEGRRPCRVLDLGGETGYWAGLSDLWADRPLEITIVNRMPQAVPDERFAVRVGDACAMPEFGDRAFDVVHSNSVLEHVGSWTNKRRMAAEIRRLAPRYFVQTPNYWFPIEPHFRTPLFHWLPRPWQRDLLLHGRRGCFHRATSLDQADWMLNDSSLLDAREMRNLFPESRIVRERVAGLTKSLIALR</sequence>
<name>A0A1I4LR79_9HYPH</name>
<dbReference type="EMBL" id="FOSV01000031">
    <property type="protein sequence ID" value="SFL93356.1"/>
    <property type="molecule type" value="Genomic_DNA"/>
</dbReference>